<feature type="compositionally biased region" description="Low complexity" evidence="1">
    <location>
        <begin position="503"/>
        <end position="515"/>
    </location>
</feature>
<evidence type="ECO:0000259" key="2">
    <source>
        <dbReference type="PROSITE" id="PS50086"/>
    </source>
</evidence>
<feature type="domain" description="Rab-GAP TBC" evidence="2">
    <location>
        <begin position="805"/>
        <end position="991"/>
    </location>
</feature>
<dbReference type="Pfam" id="PF00566">
    <property type="entry name" value="RabGAP-TBC"/>
    <property type="match status" value="1"/>
</dbReference>
<evidence type="ECO:0000256" key="1">
    <source>
        <dbReference type="SAM" id="MobiDB-lite"/>
    </source>
</evidence>
<reference evidence="3" key="1">
    <citation type="submission" date="2022-07" db="EMBL/GenBank/DDBJ databases">
        <title>Phylogenomic reconstructions and comparative analyses of Kickxellomycotina fungi.</title>
        <authorList>
            <person name="Reynolds N.K."/>
            <person name="Stajich J.E."/>
            <person name="Barry K."/>
            <person name="Grigoriev I.V."/>
            <person name="Crous P."/>
            <person name="Smith M.E."/>
        </authorList>
    </citation>
    <scope>NUCLEOTIDE SEQUENCE</scope>
    <source>
        <strain evidence="3">BCRC 34381</strain>
    </source>
</reference>
<dbReference type="Gene3D" id="1.10.8.270">
    <property type="entry name" value="putative rabgap domain of human tbc1 domain family member 14 like domains"/>
    <property type="match status" value="1"/>
</dbReference>
<feature type="region of interest" description="Disordered" evidence="1">
    <location>
        <begin position="1"/>
        <end position="20"/>
    </location>
</feature>
<dbReference type="SUPFAM" id="SSF47923">
    <property type="entry name" value="Ypt/Rab-GAP domain of gyp1p"/>
    <property type="match status" value="2"/>
</dbReference>
<dbReference type="AlphaFoldDB" id="A0A9W7YHM2"/>
<sequence>MAMSRTAAAAAAAAGWSHMDVAPKDCDEAVAAGDAALAGSPARPHDAAPAEQHGPDDLRLMAEHAARHAHHTPAQLPKAGGDVRHEAAAADQPPRSLTASSLTVGPADGAASMASSAAAPPSLPSSPSSSSGSLGRPWPGTATSSSAAGITTANAGHCAVECQRMATVPADVTGADSTQSDNNIVNNSGSYGAGADSESGSGGSSRTGEDACHRAGSKSGSAAAARALPPPAMLPLHVGAPAPAPPRHQRRQSPDGGGSARVGKTPGAADAEYVDRFGSYYDYLPIVDKGSPQGHAAGPGAAAPQLRSTHKSAPAINTLARAADGSGALPVDQDPCSSYSQMLENVLIYSQAIDQIRESDAVDTSALDAAAAAAPRPRPGKEGIRQRRARNTIASRDALQFTAPSTFIPLPGGWAALPPAPAPAPALSLERSLAMRSEPEFRLYTSEGRLGAKAAGRKRDPQPGRSGSSMNGSASASRSAVPISRFLPRSTGGRPRNASMSRAATAPLPAADAGASLGGGGGGDGADFESERRAGLDQPVSTFGVLDGGLKQRGGASPQTPSSSLRAPHSMYTRPRPYSMADSDSVATGDQASYAPAARQQSRLSVASRVSSFAESVRIPAASIIKSVPRRHLQQISQHSRKVATRLLMRAGLSRIAIRVATTGSVSKGSGGGGGTGGNGIGGSSSSCVFESGDAMASSVADGDAAGGIELDPNGLQGLKAERRKQVKFVDEFGFMHFEDSDARGSEQIQQYEAWCARSASAAKAPRPRLDVRSGSEAKWDALLASFDSTALRASRKVKRLVQAGVAPAARARFYYVLSGAPALEQPGEYARLAGQPSLPIYDVIERDVARCYPDHVLFADAGGMGQRQLRRILRAYAQFNQDIGYCQGMGRLVGLFLIAGLGEEQAFWVLAATIRNAIPRYYEPDLGGLREHTAVFEVLMHERNPRLAGHLAEQGCDALMYATPWFMTVFTLSLPWPAALRVWDWFMFRGPKVLFRVALGIADLASAYLLEACPTIAEQLGFLLHIPPGLVDADAVIAAAARVRVSERHIGQLIQRAGADTRRRKP</sequence>
<dbReference type="Proteomes" id="UP001143981">
    <property type="component" value="Unassembled WGS sequence"/>
</dbReference>
<dbReference type="PANTHER" id="PTHR47219">
    <property type="entry name" value="RAB GTPASE-ACTIVATING PROTEIN 1-LIKE"/>
    <property type="match status" value="1"/>
</dbReference>
<feature type="compositionally biased region" description="Low complexity" evidence="1">
    <location>
        <begin position="32"/>
        <end position="42"/>
    </location>
</feature>
<dbReference type="InterPro" id="IPR035969">
    <property type="entry name" value="Rab-GAP_TBC_sf"/>
</dbReference>
<feature type="region of interest" description="Disordered" evidence="1">
    <location>
        <begin position="66"/>
        <end position="147"/>
    </location>
</feature>
<dbReference type="FunFam" id="1.10.8.270:FF:000016">
    <property type="entry name" value="TBC1 domain family member 2A"/>
    <property type="match status" value="1"/>
</dbReference>
<feature type="compositionally biased region" description="Basic and acidic residues" evidence="1">
    <location>
        <begin position="43"/>
        <end position="54"/>
    </location>
</feature>
<gene>
    <name evidence="3" type="ORF">LPJ61_001001</name>
</gene>
<feature type="region of interest" description="Disordered" evidence="1">
    <location>
        <begin position="444"/>
        <end position="593"/>
    </location>
</feature>
<feature type="compositionally biased region" description="Low complexity" evidence="1">
    <location>
        <begin position="464"/>
        <end position="480"/>
    </location>
</feature>
<evidence type="ECO:0000313" key="3">
    <source>
        <dbReference type="EMBL" id="KAJ1734580.1"/>
    </source>
</evidence>
<feature type="compositionally biased region" description="Low complexity" evidence="1">
    <location>
        <begin position="105"/>
        <end position="147"/>
    </location>
</feature>
<dbReference type="OrthoDB" id="159449at2759"/>
<dbReference type="PROSITE" id="PS50086">
    <property type="entry name" value="TBC_RABGAP"/>
    <property type="match status" value="1"/>
</dbReference>
<dbReference type="InterPro" id="IPR000195">
    <property type="entry name" value="Rab-GAP-TBC_dom"/>
</dbReference>
<feature type="compositionally biased region" description="Gly residues" evidence="1">
    <location>
        <begin position="516"/>
        <end position="525"/>
    </location>
</feature>
<accession>A0A9W7YHM2</accession>
<dbReference type="GO" id="GO:0031267">
    <property type="term" value="F:small GTPase binding"/>
    <property type="evidence" value="ECO:0007669"/>
    <property type="project" value="TreeGrafter"/>
</dbReference>
<proteinExistence type="predicted"/>
<feature type="compositionally biased region" description="Polar residues" evidence="1">
    <location>
        <begin position="175"/>
        <end position="187"/>
    </location>
</feature>
<evidence type="ECO:0000313" key="4">
    <source>
        <dbReference type="Proteomes" id="UP001143981"/>
    </source>
</evidence>
<dbReference type="EMBL" id="JANBOI010000067">
    <property type="protein sequence ID" value="KAJ1734580.1"/>
    <property type="molecule type" value="Genomic_DNA"/>
</dbReference>
<comment type="caution">
    <text evidence="3">The sequence shown here is derived from an EMBL/GenBank/DDBJ whole genome shotgun (WGS) entry which is preliminary data.</text>
</comment>
<organism evidence="3 4">
    <name type="scientific">Coemansia biformis</name>
    <dbReference type="NCBI Taxonomy" id="1286918"/>
    <lineage>
        <taxon>Eukaryota</taxon>
        <taxon>Fungi</taxon>
        <taxon>Fungi incertae sedis</taxon>
        <taxon>Zoopagomycota</taxon>
        <taxon>Kickxellomycotina</taxon>
        <taxon>Kickxellomycetes</taxon>
        <taxon>Kickxellales</taxon>
        <taxon>Kickxellaceae</taxon>
        <taxon>Coemansia</taxon>
    </lineage>
</organism>
<protein>
    <recommendedName>
        <fullName evidence="2">Rab-GAP TBC domain-containing protein</fullName>
    </recommendedName>
</protein>
<feature type="region of interest" description="Disordered" evidence="1">
    <location>
        <begin position="32"/>
        <end position="54"/>
    </location>
</feature>
<feature type="region of interest" description="Disordered" evidence="1">
    <location>
        <begin position="173"/>
        <end position="267"/>
    </location>
</feature>
<dbReference type="Gene3D" id="1.10.472.80">
    <property type="entry name" value="Ypt/Rab-GAP domain of gyp1p, domain 3"/>
    <property type="match status" value="1"/>
</dbReference>
<keyword evidence="4" id="KW-1185">Reference proteome</keyword>
<name>A0A9W7YHM2_9FUNG</name>
<dbReference type="InterPro" id="IPR050302">
    <property type="entry name" value="Rab_GAP_TBC_domain"/>
</dbReference>
<dbReference type="SMART" id="SM00164">
    <property type="entry name" value="TBC"/>
    <property type="match status" value="1"/>
</dbReference>
<feature type="compositionally biased region" description="Low complexity" evidence="1">
    <location>
        <begin position="188"/>
        <end position="199"/>
    </location>
</feature>
<dbReference type="GO" id="GO:0005096">
    <property type="term" value="F:GTPase activator activity"/>
    <property type="evidence" value="ECO:0007669"/>
    <property type="project" value="TreeGrafter"/>
</dbReference>
<dbReference type="PANTHER" id="PTHR47219:SF9">
    <property type="entry name" value="GTPASE ACTIVATING PROTEIN AND CENTROSOME-ASSOCIATED, ISOFORM B"/>
    <property type="match status" value="1"/>
</dbReference>